<keyword evidence="2" id="KW-1185">Reference proteome</keyword>
<dbReference type="GO" id="GO:0009143">
    <property type="term" value="P:nucleoside triphosphate catabolic process"/>
    <property type="evidence" value="ECO:0007669"/>
    <property type="project" value="InterPro"/>
</dbReference>
<dbReference type="Pfam" id="PF12643">
    <property type="entry name" value="MazG-like"/>
    <property type="match status" value="1"/>
</dbReference>
<dbReference type="AlphaFoldDB" id="A0AAV4LDF7"/>
<organism evidence="1 2">
    <name type="scientific">Collibacillus ludicampi</name>
    <dbReference type="NCBI Taxonomy" id="2771369"/>
    <lineage>
        <taxon>Bacteria</taxon>
        <taxon>Bacillati</taxon>
        <taxon>Bacillota</taxon>
        <taxon>Bacilli</taxon>
        <taxon>Bacillales</taxon>
        <taxon>Alicyclobacillaceae</taxon>
        <taxon>Collibacillus</taxon>
    </lineage>
</organism>
<comment type="caution">
    <text evidence="1">The sequence shown here is derived from an EMBL/GenBank/DDBJ whole genome shotgun (WGS) entry which is preliminary data.</text>
</comment>
<dbReference type="InterPro" id="IPR025984">
    <property type="entry name" value="DCTPP"/>
</dbReference>
<gene>
    <name evidence="1" type="ORF">DNHGIG_14090</name>
</gene>
<reference evidence="1" key="1">
    <citation type="journal article" date="2023" name="Int. J. Syst. Evol. Microbiol.">
        <title>Collibacillus ludicampi gen. nov., sp. nov., a new soil bacterium of the family Alicyclobacillaceae.</title>
        <authorList>
            <person name="Jojima T."/>
            <person name="Ioku Y."/>
            <person name="Fukuta Y."/>
            <person name="Shirasaka N."/>
            <person name="Matsumura Y."/>
            <person name="Mori M."/>
        </authorList>
    </citation>
    <scope>NUCLEOTIDE SEQUENCE</scope>
    <source>
        <strain evidence="1">TP075</strain>
    </source>
</reference>
<sequence length="104" mass="12119">MRDIQQDMDIAKNIKLIEWLKLEILDNVSGLFRGFVRGSESLLSECLANIVISAYLLAQRIGISFAQLDRRILEKLAQSKETGHQLEEWYGELSQLEEHFQNRR</sequence>
<evidence type="ECO:0008006" key="3">
    <source>
        <dbReference type="Google" id="ProtNLM"/>
    </source>
</evidence>
<dbReference type="EMBL" id="BOQE01000001">
    <property type="protein sequence ID" value="GIM45860.1"/>
    <property type="molecule type" value="Genomic_DNA"/>
</dbReference>
<dbReference type="Proteomes" id="UP001057291">
    <property type="component" value="Unassembled WGS sequence"/>
</dbReference>
<name>A0AAV4LDF7_9BACL</name>
<evidence type="ECO:0000313" key="2">
    <source>
        <dbReference type="Proteomes" id="UP001057291"/>
    </source>
</evidence>
<dbReference type="GO" id="GO:0047429">
    <property type="term" value="F:nucleoside triphosphate diphosphatase activity"/>
    <property type="evidence" value="ECO:0007669"/>
    <property type="project" value="InterPro"/>
</dbReference>
<proteinExistence type="predicted"/>
<protein>
    <recommendedName>
        <fullName evidence="3">MazG-like family protein</fullName>
    </recommendedName>
</protein>
<accession>A0AAV4LDF7</accession>
<dbReference type="RefSeq" id="WP_282199025.1">
    <property type="nucleotide sequence ID" value="NZ_BOQE01000001.1"/>
</dbReference>
<evidence type="ECO:0000313" key="1">
    <source>
        <dbReference type="EMBL" id="GIM45860.1"/>
    </source>
</evidence>